<feature type="region of interest" description="Disordered" evidence="1">
    <location>
        <begin position="242"/>
        <end position="262"/>
    </location>
</feature>
<proteinExistence type="predicted"/>
<accession>A0ABQ9H0Q5</accession>
<name>A0ABQ9H0Q5_9NEOP</name>
<dbReference type="EMBL" id="JARBHB010000008">
    <property type="protein sequence ID" value="KAJ8877791.1"/>
    <property type="molecule type" value="Genomic_DNA"/>
</dbReference>
<comment type="caution">
    <text evidence="2">The sequence shown here is derived from an EMBL/GenBank/DDBJ whole genome shotgun (WGS) entry which is preliminary data.</text>
</comment>
<feature type="compositionally biased region" description="Basic and acidic residues" evidence="1">
    <location>
        <begin position="376"/>
        <end position="385"/>
    </location>
</feature>
<sequence>MEPGYTASTPDGSTDADPDGSRTRIVGGESSETHAQPSLEPARTICATSGPRWLSDQHARLPPRRTGLNAWPGNRIFASGNRAGRCRWSAGLFGAEAGRQVYEYLCCVAAALVVLETGSVCGRQLQSCDAKVPMRVIEVSMEQRRNEMAGETSDPRENPPNNGIVRHDSHMRRSGVTQPGIEPGSPWWEASRPTAQPPWPPRYQCPMPLWQIRFVEFPTEMTSQARVTCGIPLTHLRLVTYSPPGRPSNREDFAARSSQSDARTRFLEPRAASQRMVAPKSKELLRRFVPVYLSILRSNREIFWPDGSTRRLIVVIRFRVARDVRISVGPVPACTTPRLVPMTFCKPRGSPALTCEVGERCGGDAGGQSAGPRAVEAPRHHSRPVGERRVTPLEHTTPHCTLQHPHITNHPRVTRLISPRNITRRRNCPGAHGAAVAERLAFSPSHQGELGYIPCRITPGFSNVGIVPDHAAGRRVSLEFSRFTPPFRSGASP</sequence>
<feature type="region of interest" description="Disordered" evidence="1">
    <location>
        <begin position="143"/>
        <end position="193"/>
    </location>
</feature>
<evidence type="ECO:0000313" key="3">
    <source>
        <dbReference type="Proteomes" id="UP001159363"/>
    </source>
</evidence>
<protein>
    <submittedName>
        <fullName evidence="2">Uncharacterized protein</fullName>
    </submittedName>
</protein>
<dbReference type="Proteomes" id="UP001159363">
    <property type="component" value="Chromosome 7"/>
</dbReference>
<evidence type="ECO:0000313" key="2">
    <source>
        <dbReference type="EMBL" id="KAJ8877791.1"/>
    </source>
</evidence>
<gene>
    <name evidence="2" type="ORF">PR048_022248</name>
</gene>
<organism evidence="2 3">
    <name type="scientific">Dryococelus australis</name>
    <dbReference type="NCBI Taxonomy" id="614101"/>
    <lineage>
        <taxon>Eukaryota</taxon>
        <taxon>Metazoa</taxon>
        <taxon>Ecdysozoa</taxon>
        <taxon>Arthropoda</taxon>
        <taxon>Hexapoda</taxon>
        <taxon>Insecta</taxon>
        <taxon>Pterygota</taxon>
        <taxon>Neoptera</taxon>
        <taxon>Polyneoptera</taxon>
        <taxon>Phasmatodea</taxon>
        <taxon>Verophasmatodea</taxon>
        <taxon>Anareolatae</taxon>
        <taxon>Phasmatidae</taxon>
        <taxon>Eurycanthinae</taxon>
        <taxon>Dryococelus</taxon>
    </lineage>
</organism>
<feature type="compositionally biased region" description="Basic and acidic residues" evidence="1">
    <location>
        <begin position="143"/>
        <end position="157"/>
    </location>
</feature>
<evidence type="ECO:0000256" key="1">
    <source>
        <dbReference type="SAM" id="MobiDB-lite"/>
    </source>
</evidence>
<feature type="region of interest" description="Disordered" evidence="1">
    <location>
        <begin position="1"/>
        <end position="39"/>
    </location>
</feature>
<feature type="compositionally biased region" description="Polar residues" evidence="1">
    <location>
        <begin position="1"/>
        <end position="12"/>
    </location>
</feature>
<keyword evidence="3" id="KW-1185">Reference proteome</keyword>
<reference evidence="2 3" key="1">
    <citation type="submission" date="2023-02" db="EMBL/GenBank/DDBJ databases">
        <title>LHISI_Scaffold_Assembly.</title>
        <authorList>
            <person name="Stuart O.P."/>
            <person name="Cleave R."/>
            <person name="Magrath M.J.L."/>
            <person name="Mikheyev A.S."/>
        </authorList>
    </citation>
    <scope>NUCLEOTIDE SEQUENCE [LARGE SCALE GENOMIC DNA]</scope>
    <source>
        <strain evidence="2">Daus_M_001</strain>
        <tissue evidence="2">Leg muscle</tissue>
    </source>
</reference>
<feature type="region of interest" description="Disordered" evidence="1">
    <location>
        <begin position="364"/>
        <end position="385"/>
    </location>
</feature>